<proteinExistence type="predicted"/>
<name>A0A1I8HJK1_9PLAT</name>
<evidence type="ECO:0000313" key="3">
    <source>
        <dbReference type="WBParaSite" id="maker-uti_cns_0006458-snap-gene-0.3-mRNA-1"/>
    </source>
</evidence>
<feature type="compositionally biased region" description="Basic and acidic residues" evidence="1">
    <location>
        <begin position="132"/>
        <end position="144"/>
    </location>
</feature>
<feature type="compositionally biased region" description="Basic and acidic residues" evidence="1">
    <location>
        <begin position="91"/>
        <end position="100"/>
    </location>
</feature>
<feature type="compositionally biased region" description="Low complexity" evidence="1">
    <location>
        <begin position="63"/>
        <end position="75"/>
    </location>
</feature>
<reference evidence="3" key="1">
    <citation type="submission" date="2016-11" db="UniProtKB">
        <authorList>
            <consortium name="WormBaseParasite"/>
        </authorList>
    </citation>
    <scope>IDENTIFICATION</scope>
</reference>
<sequence length="144" mass="16510">MLHLIANIFVLSCYFEHSSENEHTKVPSRLTRLLFLNKFECARLQCRMCYQVRNHGETAAVRSSESNESELNVVSPRRPATPSQPQAEQTPRCRDNDPRKEWIPIAVRRRPLLLRCLLQPEAGADADAVNPGDHELADQLRHVE</sequence>
<evidence type="ECO:0000313" key="2">
    <source>
        <dbReference type="Proteomes" id="UP000095280"/>
    </source>
</evidence>
<feature type="region of interest" description="Disordered" evidence="1">
    <location>
        <begin position="57"/>
        <end position="100"/>
    </location>
</feature>
<organism evidence="2 3">
    <name type="scientific">Macrostomum lignano</name>
    <dbReference type="NCBI Taxonomy" id="282301"/>
    <lineage>
        <taxon>Eukaryota</taxon>
        <taxon>Metazoa</taxon>
        <taxon>Spiralia</taxon>
        <taxon>Lophotrochozoa</taxon>
        <taxon>Platyhelminthes</taxon>
        <taxon>Rhabditophora</taxon>
        <taxon>Macrostomorpha</taxon>
        <taxon>Macrostomida</taxon>
        <taxon>Macrostomidae</taxon>
        <taxon>Macrostomum</taxon>
    </lineage>
</organism>
<evidence type="ECO:0000256" key="1">
    <source>
        <dbReference type="SAM" id="MobiDB-lite"/>
    </source>
</evidence>
<protein>
    <submittedName>
        <fullName evidence="3">DUF4408 domain-containing protein</fullName>
    </submittedName>
</protein>
<dbReference type="WBParaSite" id="maker-uti_cns_0006458-snap-gene-0.3-mRNA-1">
    <property type="protein sequence ID" value="maker-uti_cns_0006458-snap-gene-0.3-mRNA-1"/>
    <property type="gene ID" value="maker-uti_cns_0006458-snap-gene-0.3"/>
</dbReference>
<keyword evidence="2" id="KW-1185">Reference proteome</keyword>
<feature type="region of interest" description="Disordered" evidence="1">
    <location>
        <begin position="124"/>
        <end position="144"/>
    </location>
</feature>
<dbReference type="AlphaFoldDB" id="A0A1I8HJK1"/>
<dbReference type="Proteomes" id="UP000095280">
    <property type="component" value="Unplaced"/>
</dbReference>
<accession>A0A1I8HJK1</accession>